<dbReference type="GO" id="GO:0005975">
    <property type="term" value="P:carbohydrate metabolic process"/>
    <property type="evidence" value="ECO:0007669"/>
    <property type="project" value="InterPro"/>
</dbReference>
<dbReference type="InterPro" id="IPR004300">
    <property type="entry name" value="Glyco_hydro_57_N"/>
</dbReference>
<feature type="domain" description="Glycoside hydrolase family 57 N-terminal" evidence="4">
    <location>
        <begin position="53"/>
        <end position="203"/>
    </location>
</feature>
<evidence type="ECO:0000313" key="5">
    <source>
        <dbReference type="EMBL" id="OSM07283.1"/>
    </source>
</evidence>
<organism evidence="5 6">
    <name type="scientific">Magnetofaba australis IT-1</name>
    <dbReference type="NCBI Taxonomy" id="1434232"/>
    <lineage>
        <taxon>Bacteria</taxon>
        <taxon>Pseudomonadati</taxon>
        <taxon>Pseudomonadota</taxon>
        <taxon>Magnetococcia</taxon>
        <taxon>Magnetococcales</taxon>
        <taxon>Magnetococcaceae</taxon>
        <taxon>Magnetofaba</taxon>
    </lineage>
</organism>
<dbReference type="InterPro" id="IPR011330">
    <property type="entry name" value="Glyco_hydro/deAcase_b/a-brl"/>
</dbReference>
<evidence type="ECO:0000256" key="2">
    <source>
        <dbReference type="ARBA" id="ARBA00023277"/>
    </source>
</evidence>
<keyword evidence="2" id="KW-0119">Carbohydrate metabolism</keyword>
<feature type="compositionally biased region" description="Basic residues" evidence="3">
    <location>
        <begin position="582"/>
        <end position="598"/>
    </location>
</feature>
<feature type="compositionally biased region" description="Basic residues" evidence="3">
    <location>
        <begin position="474"/>
        <end position="489"/>
    </location>
</feature>
<dbReference type="AlphaFoldDB" id="A0A1Y2K9J1"/>
<keyword evidence="6" id="KW-1185">Reference proteome</keyword>
<feature type="compositionally biased region" description="Low complexity" evidence="3">
    <location>
        <begin position="490"/>
        <end position="512"/>
    </location>
</feature>
<feature type="compositionally biased region" description="Low complexity" evidence="3">
    <location>
        <begin position="392"/>
        <end position="417"/>
    </location>
</feature>
<feature type="compositionally biased region" description="Low complexity" evidence="3">
    <location>
        <begin position="561"/>
        <end position="581"/>
    </location>
</feature>
<dbReference type="InterPro" id="IPR052046">
    <property type="entry name" value="GH57_Enzymes"/>
</dbReference>
<comment type="caution">
    <text evidence="5">The sequence shown here is derived from an EMBL/GenBank/DDBJ whole genome shotgun (WGS) entry which is preliminary data.</text>
</comment>
<evidence type="ECO:0000256" key="3">
    <source>
        <dbReference type="SAM" id="MobiDB-lite"/>
    </source>
</evidence>
<dbReference type="PANTHER" id="PTHR36306">
    <property type="entry name" value="ALPHA-AMYLASE-RELATED-RELATED"/>
    <property type="match status" value="1"/>
</dbReference>
<dbReference type="Gene3D" id="3.20.110.20">
    <property type="match status" value="1"/>
</dbReference>
<dbReference type="OrthoDB" id="9759321at2"/>
<name>A0A1Y2K9J1_9PROT</name>
<comment type="similarity">
    <text evidence="1">Belongs to the glycosyl hydrolase 57 family.</text>
</comment>
<dbReference type="SUPFAM" id="SSF88713">
    <property type="entry name" value="Glycoside hydrolase/deacetylase"/>
    <property type="match status" value="1"/>
</dbReference>
<reference evidence="5 6" key="1">
    <citation type="journal article" date="2016" name="BMC Genomics">
        <title>Combined genomic and structural analyses of a cultured magnetotactic bacterium reveals its niche adaptation to a dynamic environment.</title>
        <authorList>
            <person name="Araujo A.C."/>
            <person name="Morillo V."/>
            <person name="Cypriano J."/>
            <person name="Teixeira L.C."/>
            <person name="Leao P."/>
            <person name="Lyra S."/>
            <person name="Almeida L.G."/>
            <person name="Bazylinski D.A."/>
            <person name="Vasconcellos A.T."/>
            <person name="Abreu F."/>
            <person name="Lins U."/>
        </authorList>
    </citation>
    <scope>NUCLEOTIDE SEQUENCE [LARGE SCALE GENOMIC DNA]</scope>
    <source>
        <strain evidence="5 6">IT-1</strain>
    </source>
</reference>
<evidence type="ECO:0000256" key="1">
    <source>
        <dbReference type="ARBA" id="ARBA00006821"/>
    </source>
</evidence>
<accession>A0A1Y2K9J1</accession>
<dbReference type="GO" id="GO:0003824">
    <property type="term" value="F:catalytic activity"/>
    <property type="evidence" value="ECO:0007669"/>
    <property type="project" value="InterPro"/>
</dbReference>
<feature type="region of interest" description="Disordered" evidence="3">
    <location>
        <begin position="389"/>
        <end position="598"/>
    </location>
</feature>
<feature type="compositionally biased region" description="Low complexity" evidence="3">
    <location>
        <begin position="427"/>
        <end position="473"/>
    </location>
</feature>
<proteinExistence type="inferred from homology"/>
<dbReference type="Pfam" id="PF03065">
    <property type="entry name" value="Glyco_hydro_57"/>
    <property type="match status" value="1"/>
</dbReference>
<dbReference type="Proteomes" id="UP000194003">
    <property type="component" value="Unassembled WGS sequence"/>
</dbReference>
<protein>
    <submittedName>
        <fullName evidence="5">Putative alpha-amylase/alpha-mannosidase</fullName>
    </submittedName>
</protein>
<evidence type="ECO:0000313" key="6">
    <source>
        <dbReference type="Proteomes" id="UP000194003"/>
    </source>
</evidence>
<dbReference type="RefSeq" id="WP_085440305.1">
    <property type="nucleotide sequence ID" value="NZ_LVJN01000014.1"/>
</dbReference>
<evidence type="ECO:0000259" key="4">
    <source>
        <dbReference type="Pfam" id="PF03065"/>
    </source>
</evidence>
<sequence>MFNGKRFHALGLHMHQPPGNLKLLLEENPWEAKQILSCYARPPRYAEKYADVAAFQVGFSGVLLEQLLDPEVQKAAEEIVEIPEVLQQWRDAENIELLGMGYYHPLTPLIPKRDWAEQIQRGRDMITSVFGRAPKGFWPAEMAFTMEMIPALVKCGYEYVVVDGVHVRPTDDAPFDPYVPYWAEYDGARIMVVARDRDMSNAQESGLDAAWLANDFLHKNEQSPLPDGVRLLTTWSDGENGGWFRQMDEQAGFFGHFFSPCMEHCQTTEYPLRPVTLSAHLKAHPPTRSAHVETGAWNVGSSSGMDFSQWAGSETQQAGLTRLHALCDRYWRLQEATTTQSGPAADALQAARERLLLSETSCYLFWGDDWVPQLHDHLDAVEALLTQSEQGAKQASAPPQSKSAAPTPQTPAPAATPVESKATQKSAPEAQKSATAPAAASTPKPAAAEPPAAAAPKATASDKSTANTPATKKPAPRKTASKRPARKPAAKAAPTKPATAKPTVSTTTKAPTAPAPAEPPAAKTPAKPVAAKTAASTTPKATATPAESTSNAKAPATSDSAKTTAAGAPAKTTPNAPAKAPAKSKRAPARSTARKKKP</sequence>
<feature type="compositionally biased region" description="Low complexity" evidence="3">
    <location>
        <begin position="520"/>
        <end position="550"/>
    </location>
</feature>
<gene>
    <name evidence="5" type="ORF">MAIT1_04497</name>
</gene>
<dbReference type="PANTHER" id="PTHR36306:SF5">
    <property type="entry name" value="SLR1535 PROTEIN"/>
    <property type="match status" value="1"/>
</dbReference>
<dbReference type="EMBL" id="LVJN01000014">
    <property type="protein sequence ID" value="OSM07283.1"/>
    <property type="molecule type" value="Genomic_DNA"/>
</dbReference>
<dbReference type="STRING" id="1434232.MAIT1_04497"/>